<dbReference type="EMBL" id="MJFZ01000527">
    <property type="protein sequence ID" value="RAW27910.1"/>
    <property type="molecule type" value="Genomic_DNA"/>
</dbReference>
<evidence type="ECO:0000313" key="6">
    <source>
        <dbReference type="Proteomes" id="UP000251314"/>
    </source>
</evidence>
<gene>
    <name evidence="5" type="ORF">PC110_g15695</name>
    <name evidence="1" type="ORF">PC113_g20230</name>
    <name evidence="2" type="ORF">PC117_g18912</name>
    <name evidence="3" type="ORF">PC118_g17470</name>
    <name evidence="4" type="ORF">PC129_g19276</name>
</gene>
<reference evidence="4" key="2">
    <citation type="submission" date="2018-05" db="EMBL/GenBank/DDBJ databases">
        <title>Effector identification in a new, highly contiguous assembly of the strawberry crown rot pathogen Phytophthora cactorum.</title>
        <authorList>
            <person name="Armitage A.D."/>
            <person name="Nellist C.F."/>
            <person name="Bates H."/>
            <person name="Vickerstaff R.J."/>
            <person name="Harrison R.J."/>
        </authorList>
    </citation>
    <scope>NUCLEOTIDE SEQUENCE</scope>
    <source>
        <strain evidence="1">15-7</strain>
        <strain evidence="2">4040</strain>
        <strain evidence="3">P415</strain>
        <strain evidence="4">P421</strain>
    </source>
</reference>
<evidence type="ECO:0000313" key="5">
    <source>
        <dbReference type="EMBL" id="RAW27910.1"/>
    </source>
</evidence>
<comment type="caution">
    <text evidence="5">The sequence shown here is derived from an EMBL/GenBank/DDBJ whole genome shotgun (WGS) entry which is preliminary data.</text>
</comment>
<sequence length="46" mass="5411">MAYPDMEHVLRNYRRWRRKDANSVGTATEGSDSKSNNTFTVEGIYW</sequence>
<evidence type="ECO:0000313" key="3">
    <source>
        <dbReference type="EMBL" id="KAG2969406.1"/>
    </source>
</evidence>
<organism evidence="5 6">
    <name type="scientific">Phytophthora cactorum</name>
    <dbReference type="NCBI Taxonomy" id="29920"/>
    <lineage>
        <taxon>Eukaryota</taxon>
        <taxon>Sar</taxon>
        <taxon>Stramenopiles</taxon>
        <taxon>Oomycota</taxon>
        <taxon>Peronosporomycetes</taxon>
        <taxon>Peronosporales</taxon>
        <taxon>Peronosporaceae</taxon>
        <taxon>Phytophthora</taxon>
    </lineage>
</organism>
<dbReference type="Proteomes" id="UP000760860">
    <property type="component" value="Unassembled WGS sequence"/>
</dbReference>
<dbReference type="Proteomes" id="UP000735874">
    <property type="component" value="Unassembled WGS sequence"/>
</dbReference>
<proteinExistence type="predicted"/>
<dbReference type="EMBL" id="RCMV01001219">
    <property type="protein sequence ID" value="KAG3209714.1"/>
    <property type="molecule type" value="Genomic_DNA"/>
</dbReference>
<dbReference type="EMBL" id="RCMG01001135">
    <property type="protein sequence ID" value="KAG2835362.1"/>
    <property type="molecule type" value="Genomic_DNA"/>
</dbReference>
<dbReference type="EMBL" id="RCMK01000789">
    <property type="protein sequence ID" value="KAG2912374.1"/>
    <property type="molecule type" value="Genomic_DNA"/>
</dbReference>
<dbReference type="Proteomes" id="UP000697107">
    <property type="component" value="Unassembled WGS sequence"/>
</dbReference>
<evidence type="ECO:0000313" key="1">
    <source>
        <dbReference type="EMBL" id="KAG2835362.1"/>
    </source>
</evidence>
<evidence type="ECO:0000313" key="2">
    <source>
        <dbReference type="EMBL" id="KAG2912374.1"/>
    </source>
</evidence>
<protein>
    <submittedName>
        <fullName evidence="5">Uncharacterized protein</fullName>
    </submittedName>
</protein>
<keyword evidence="6" id="KW-1185">Reference proteome</keyword>
<dbReference type="Proteomes" id="UP000251314">
    <property type="component" value="Unassembled WGS sequence"/>
</dbReference>
<dbReference type="AlphaFoldDB" id="A0A329RUC6"/>
<reference evidence="5 6" key="1">
    <citation type="submission" date="2018-01" db="EMBL/GenBank/DDBJ databases">
        <title>Draft genome of the strawberry crown rot pathogen Phytophthora cactorum.</title>
        <authorList>
            <person name="Armitage A.D."/>
            <person name="Lysoe E."/>
            <person name="Nellist C.F."/>
            <person name="Harrison R.J."/>
            <person name="Brurberg M.B."/>
        </authorList>
    </citation>
    <scope>NUCLEOTIDE SEQUENCE [LARGE SCALE GENOMIC DNA]</scope>
    <source>
        <strain evidence="5 6">10300</strain>
    </source>
</reference>
<dbReference type="VEuPathDB" id="FungiDB:PC110_g15695"/>
<dbReference type="EMBL" id="RCML01000793">
    <property type="protein sequence ID" value="KAG2969406.1"/>
    <property type="molecule type" value="Genomic_DNA"/>
</dbReference>
<accession>A0A329RUC6</accession>
<dbReference type="Proteomes" id="UP000736787">
    <property type="component" value="Unassembled WGS sequence"/>
</dbReference>
<name>A0A329RUC6_9STRA</name>
<evidence type="ECO:0000313" key="4">
    <source>
        <dbReference type="EMBL" id="KAG3209714.1"/>
    </source>
</evidence>